<comment type="caution">
    <text evidence="1">The sequence shown here is derived from an EMBL/GenBank/DDBJ whole genome shotgun (WGS) entry which is preliminary data.</text>
</comment>
<accession>A0A9D4KPT6</accession>
<gene>
    <name evidence="1" type="ORF">DPMN_116639</name>
</gene>
<dbReference type="AlphaFoldDB" id="A0A9D4KPT6"/>
<name>A0A9D4KPT6_DREPO</name>
<evidence type="ECO:0000313" key="1">
    <source>
        <dbReference type="EMBL" id="KAH3843132.1"/>
    </source>
</evidence>
<protein>
    <submittedName>
        <fullName evidence="1">Uncharacterized protein</fullName>
    </submittedName>
</protein>
<reference evidence="1" key="2">
    <citation type="submission" date="2020-11" db="EMBL/GenBank/DDBJ databases">
        <authorList>
            <person name="McCartney M.A."/>
            <person name="Auch B."/>
            <person name="Kono T."/>
            <person name="Mallez S."/>
            <person name="Becker A."/>
            <person name="Gohl D.M."/>
            <person name="Silverstein K.A.T."/>
            <person name="Koren S."/>
            <person name="Bechman K.B."/>
            <person name="Herman A."/>
            <person name="Abrahante J.E."/>
            <person name="Garbe J."/>
        </authorList>
    </citation>
    <scope>NUCLEOTIDE SEQUENCE</scope>
    <source>
        <strain evidence="1">Duluth1</strain>
        <tissue evidence="1">Whole animal</tissue>
    </source>
</reference>
<proteinExistence type="predicted"/>
<dbReference type="Proteomes" id="UP000828390">
    <property type="component" value="Unassembled WGS sequence"/>
</dbReference>
<sequence>MAPKLTGIPMTLKMNQLRKIFPERAWIPNWMPYESMPRANLDGNSNNMEVQCEDGLI</sequence>
<evidence type="ECO:0000313" key="2">
    <source>
        <dbReference type="Proteomes" id="UP000828390"/>
    </source>
</evidence>
<keyword evidence="2" id="KW-1185">Reference proteome</keyword>
<reference evidence="1" key="1">
    <citation type="journal article" date="2019" name="bioRxiv">
        <title>The Genome of the Zebra Mussel, Dreissena polymorpha: A Resource for Invasive Species Research.</title>
        <authorList>
            <person name="McCartney M.A."/>
            <person name="Auch B."/>
            <person name="Kono T."/>
            <person name="Mallez S."/>
            <person name="Zhang Y."/>
            <person name="Obille A."/>
            <person name="Becker A."/>
            <person name="Abrahante J.E."/>
            <person name="Garbe J."/>
            <person name="Badalamenti J.P."/>
            <person name="Herman A."/>
            <person name="Mangelson H."/>
            <person name="Liachko I."/>
            <person name="Sullivan S."/>
            <person name="Sone E.D."/>
            <person name="Koren S."/>
            <person name="Silverstein K.A.T."/>
            <person name="Beckman K.B."/>
            <person name="Gohl D.M."/>
        </authorList>
    </citation>
    <scope>NUCLEOTIDE SEQUENCE</scope>
    <source>
        <strain evidence="1">Duluth1</strain>
        <tissue evidence="1">Whole animal</tissue>
    </source>
</reference>
<organism evidence="1 2">
    <name type="scientific">Dreissena polymorpha</name>
    <name type="common">Zebra mussel</name>
    <name type="synonym">Mytilus polymorpha</name>
    <dbReference type="NCBI Taxonomy" id="45954"/>
    <lineage>
        <taxon>Eukaryota</taxon>
        <taxon>Metazoa</taxon>
        <taxon>Spiralia</taxon>
        <taxon>Lophotrochozoa</taxon>
        <taxon>Mollusca</taxon>
        <taxon>Bivalvia</taxon>
        <taxon>Autobranchia</taxon>
        <taxon>Heteroconchia</taxon>
        <taxon>Euheterodonta</taxon>
        <taxon>Imparidentia</taxon>
        <taxon>Neoheterodontei</taxon>
        <taxon>Myida</taxon>
        <taxon>Dreissenoidea</taxon>
        <taxon>Dreissenidae</taxon>
        <taxon>Dreissena</taxon>
    </lineage>
</organism>
<dbReference type="EMBL" id="JAIWYP010000004">
    <property type="protein sequence ID" value="KAH3843132.1"/>
    <property type="molecule type" value="Genomic_DNA"/>
</dbReference>